<dbReference type="Gene3D" id="3.90.1560.10">
    <property type="entry name" value="ComB-like"/>
    <property type="match status" value="1"/>
</dbReference>
<dbReference type="PANTHER" id="PTHR37311">
    <property type="entry name" value="2-PHOSPHOSULFOLACTATE PHOSPHATASE-RELATED"/>
    <property type="match status" value="1"/>
</dbReference>
<dbReference type="RefSeq" id="WP_115372824.1">
    <property type="nucleotide sequence ID" value="NZ_QASA01000001.1"/>
</dbReference>
<dbReference type="EMBL" id="QASA01000001">
    <property type="protein sequence ID" value="RDC63542.1"/>
    <property type="molecule type" value="Genomic_DNA"/>
</dbReference>
<evidence type="ECO:0000256" key="4">
    <source>
        <dbReference type="ARBA" id="ARBA00021948"/>
    </source>
</evidence>
<evidence type="ECO:0000313" key="10">
    <source>
        <dbReference type="Proteomes" id="UP000253919"/>
    </source>
</evidence>
<evidence type="ECO:0000256" key="3">
    <source>
        <dbReference type="ARBA" id="ARBA00012953"/>
    </source>
</evidence>
<dbReference type="Proteomes" id="UP000253919">
    <property type="component" value="Unassembled WGS sequence"/>
</dbReference>
<comment type="similarity">
    <text evidence="2 8">Belongs to the ComB family.</text>
</comment>
<accession>A0A369QGK6</accession>
<dbReference type="FunFam" id="3.90.1560.10:FF:000001">
    <property type="entry name" value="Probable 2-phosphosulfolactate phosphatase"/>
    <property type="match status" value="1"/>
</dbReference>
<dbReference type="AlphaFoldDB" id="A0A369QGK6"/>
<evidence type="ECO:0000256" key="2">
    <source>
        <dbReference type="ARBA" id="ARBA00009997"/>
    </source>
</evidence>
<dbReference type="PANTHER" id="PTHR37311:SF1">
    <property type="entry name" value="2-PHOSPHOSULFOLACTATE PHOSPHATASE-RELATED"/>
    <property type="match status" value="1"/>
</dbReference>
<evidence type="ECO:0000256" key="1">
    <source>
        <dbReference type="ARBA" id="ARBA00001946"/>
    </source>
</evidence>
<evidence type="ECO:0000256" key="8">
    <source>
        <dbReference type="HAMAP-Rule" id="MF_00490"/>
    </source>
</evidence>
<evidence type="ECO:0000256" key="5">
    <source>
        <dbReference type="ARBA" id="ARBA00022801"/>
    </source>
</evidence>
<reference evidence="9 10" key="1">
    <citation type="submission" date="2018-04" db="EMBL/GenBank/DDBJ databases">
        <title>Adhaeribacter sp. HMF7616 genome sequencing and assembly.</title>
        <authorList>
            <person name="Kang H."/>
            <person name="Kang J."/>
            <person name="Cha I."/>
            <person name="Kim H."/>
            <person name="Joh K."/>
        </authorList>
    </citation>
    <scope>NUCLEOTIDE SEQUENCE [LARGE SCALE GENOMIC DNA]</scope>
    <source>
        <strain evidence="9 10">HMF7616</strain>
    </source>
</reference>
<dbReference type="InterPro" id="IPR005238">
    <property type="entry name" value="ComB-like"/>
</dbReference>
<dbReference type="GO" id="GO:0000287">
    <property type="term" value="F:magnesium ion binding"/>
    <property type="evidence" value="ECO:0007669"/>
    <property type="project" value="UniProtKB-UniRule"/>
</dbReference>
<dbReference type="SUPFAM" id="SSF142823">
    <property type="entry name" value="ComB-like"/>
    <property type="match status" value="1"/>
</dbReference>
<keyword evidence="10" id="KW-1185">Reference proteome</keyword>
<evidence type="ECO:0000256" key="6">
    <source>
        <dbReference type="ARBA" id="ARBA00022842"/>
    </source>
</evidence>
<keyword evidence="5 8" id="KW-0378">Hydrolase</keyword>
<evidence type="ECO:0000256" key="7">
    <source>
        <dbReference type="ARBA" id="ARBA00033711"/>
    </source>
</evidence>
<proteinExistence type="inferred from homology"/>
<gene>
    <name evidence="8 9" type="primary">comB</name>
    <name evidence="9" type="ORF">AHMF7616_02147</name>
</gene>
<dbReference type="OrthoDB" id="4913at2"/>
<dbReference type="GO" id="GO:0050532">
    <property type="term" value="F:2-phosphosulfolactate phosphatase activity"/>
    <property type="evidence" value="ECO:0007669"/>
    <property type="project" value="UniProtKB-UniRule"/>
</dbReference>
<dbReference type="HAMAP" id="MF_00490">
    <property type="entry name" value="ComB"/>
    <property type="match status" value="1"/>
</dbReference>
<dbReference type="GO" id="GO:0050545">
    <property type="term" value="F:sulfopyruvate decarboxylase activity"/>
    <property type="evidence" value="ECO:0007669"/>
    <property type="project" value="TreeGrafter"/>
</dbReference>
<dbReference type="EC" id="3.1.3.71" evidence="3 8"/>
<evidence type="ECO:0000313" key="9">
    <source>
        <dbReference type="EMBL" id="RDC63542.1"/>
    </source>
</evidence>
<comment type="caution">
    <text evidence="9">The sequence shown here is derived from an EMBL/GenBank/DDBJ whole genome shotgun (WGS) entry which is preliminary data.</text>
</comment>
<organism evidence="9 10">
    <name type="scientific">Adhaeribacter pallidiroseus</name>
    <dbReference type="NCBI Taxonomy" id="2072847"/>
    <lineage>
        <taxon>Bacteria</taxon>
        <taxon>Pseudomonadati</taxon>
        <taxon>Bacteroidota</taxon>
        <taxon>Cytophagia</taxon>
        <taxon>Cytophagales</taxon>
        <taxon>Hymenobacteraceae</taxon>
        <taxon>Adhaeribacter</taxon>
    </lineage>
</organism>
<keyword evidence="6 8" id="KW-0460">Magnesium</keyword>
<protein>
    <recommendedName>
        <fullName evidence="4 8">Probable 2-phosphosulfolactate phosphatase</fullName>
        <ecNumber evidence="3 8">3.1.3.71</ecNumber>
    </recommendedName>
</protein>
<comment type="catalytic activity">
    <reaction evidence="7 8">
        <text>(2R)-O-phospho-3-sulfolactate + H2O = (2R)-3-sulfolactate + phosphate</text>
        <dbReference type="Rhea" id="RHEA:23416"/>
        <dbReference type="ChEBI" id="CHEBI:15377"/>
        <dbReference type="ChEBI" id="CHEBI:15597"/>
        <dbReference type="ChEBI" id="CHEBI:43474"/>
        <dbReference type="ChEBI" id="CHEBI:58738"/>
        <dbReference type="EC" id="3.1.3.71"/>
    </reaction>
</comment>
<dbReference type="InterPro" id="IPR036702">
    <property type="entry name" value="ComB-like_sf"/>
</dbReference>
<sequence length="243" mass="26568">MPLLDVCFTPELIHLYALKGRVVVVVDILRATSTMVTGLAHGLEKIIPVSTLAECQQLAKHGYLTAAERDGKKADGFDLGNSPFSYMEDLVKGKTLAMTTTNGTHAIRLSEAADQVVAGAFLNVSSVAAYLTTQQKDVLVVCAGWKGKFNLEDTLFAGALAHKLQGNFEFENDATLAAAHLYAAAQNDLMEYLSKASHVQRLQNLHIIKDIAFCLQQDVYEVVPVLEGNYLVPYIPETIKNWV</sequence>
<name>A0A369QGK6_9BACT</name>
<comment type="cofactor">
    <cofactor evidence="1 8">
        <name>Mg(2+)</name>
        <dbReference type="ChEBI" id="CHEBI:18420"/>
    </cofactor>
</comment>
<dbReference type="Pfam" id="PF04029">
    <property type="entry name" value="2-ph_phosp"/>
    <property type="match status" value="1"/>
</dbReference>